<dbReference type="Proteomes" id="UP000242188">
    <property type="component" value="Unassembled WGS sequence"/>
</dbReference>
<evidence type="ECO:0000259" key="1">
    <source>
        <dbReference type="PROSITE" id="PS50181"/>
    </source>
</evidence>
<dbReference type="SUPFAM" id="SSF81383">
    <property type="entry name" value="F-box domain"/>
    <property type="match status" value="1"/>
</dbReference>
<keyword evidence="3" id="KW-1185">Reference proteome</keyword>
<reference evidence="2 3" key="1">
    <citation type="journal article" date="2017" name="Nat. Ecol. Evol.">
        <title>Scallop genome provides insights into evolution of bilaterian karyotype and development.</title>
        <authorList>
            <person name="Wang S."/>
            <person name="Zhang J."/>
            <person name="Jiao W."/>
            <person name="Li J."/>
            <person name="Xun X."/>
            <person name="Sun Y."/>
            <person name="Guo X."/>
            <person name="Huan P."/>
            <person name="Dong B."/>
            <person name="Zhang L."/>
            <person name="Hu X."/>
            <person name="Sun X."/>
            <person name="Wang J."/>
            <person name="Zhao C."/>
            <person name="Wang Y."/>
            <person name="Wang D."/>
            <person name="Huang X."/>
            <person name="Wang R."/>
            <person name="Lv J."/>
            <person name="Li Y."/>
            <person name="Zhang Z."/>
            <person name="Liu B."/>
            <person name="Lu W."/>
            <person name="Hui Y."/>
            <person name="Liang J."/>
            <person name="Zhou Z."/>
            <person name="Hou R."/>
            <person name="Li X."/>
            <person name="Liu Y."/>
            <person name="Li H."/>
            <person name="Ning X."/>
            <person name="Lin Y."/>
            <person name="Zhao L."/>
            <person name="Xing Q."/>
            <person name="Dou J."/>
            <person name="Li Y."/>
            <person name="Mao J."/>
            <person name="Guo H."/>
            <person name="Dou H."/>
            <person name="Li T."/>
            <person name="Mu C."/>
            <person name="Jiang W."/>
            <person name="Fu Q."/>
            <person name="Fu X."/>
            <person name="Miao Y."/>
            <person name="Liu J."/>
            <person name="Yu Q."/>
            <person name="Li R."/>
            <person name="Liao H."/>
            <person name="Li X."/>
            <person name="Kong Y."/>
            <person name="Jiang Z."/>
            <person name="Chourrout D."/>
            <person name="Li R."/>
            <person name="Bao Z."/>
        </authorList>
    </citation>
    <scope>NUCLEOTIDE SEQUENCE [LARGE SCALE GENOMIC DNA]</scope>
    <source>
        <strain evidence="2 3">PY_sf001</strain>
    </source>
</reference>
<proteinExistence type="predicted"/>
<protein>
    <submittedName>
        <fullName evidence="2">F-box only protein 39</fullName>
    </submittedName>
</protein>
<dbReference type="Gene3D" id="3.80.10.10">
    <property type="entry name" value="Ribonuclease Inhibitor"/>
    <property type="match status" value="1"/>
</dbReference>
<feature type="domain" description="F-box" evidence="1">
    <location>
        <begin position="22"/>
        <end position="68"/>
    </location>
</feature>
<dbReference type="OrthoDB" id="6078011at2759"/>
<dbReference type="PROSITE" id="PS50181">
    <property type="entry name" value="FBOX"/>
    <property type="match status" value="1"/>
</dbReference>
<accession>A0A210R2I8</accession>
<dbReference type="Pfam" id="PF12937">
    <property type="entry name" value="F-box-like"/>
    <property type="match status" value="1"/>
</dbReference>
<dbReference type="Gene3D" id="1.20.1280.50">
    <property type="match status" value="1"/>
</dbReference>
<evidence type="ECO:0000313" key="3">
    <source>
        <dbReference type="Proteomes" id="UP000242188"/>
    </source>
</evidence>
<comment type="caution">
    <text evidence="2">The sequence shown here is derived from an EMBL/GenBank/DDBJ whole genome shotgun (WGS) entry which is preliminary data.</text>
</comment>
<dbReference type="SUPFAM" id="SSF52047">
    <property type="entry name" value="RNI-like"/>
    <property type="match status" value="1"/>
</dbReference>
<dbReference type="PANTHER" id="PTHR20933:SF3">
    <property type="entry name" value="F-BOX ONLY PROTEIN 33"/>
    <property type="match status" value="1"/>
</dbReference>
<dbReference type="AlphaFoldDB" id="A0A210R2I8"/>
<dbReference type="InterPro" id="IPR032675">
    <property type="entry name" value="LRR_dom_sf"/>
</dbReference>
<sequence length="437" mass="50579">MAELDKQEGPHLESLEGDCDVNARWNSLPDVLVIYIYEYLCDYARLQMACACKRWRDLFYTPSLWRRRRVHFIGLKAENKARRECQYIKIMGRYLKTLTVSFGKPTYRTVKVMALAAETYLKQLLYDSKLRLTGFVLHHLALEHCWHFWISRNKVIGTLCRLFRRLRYLETVTVVSCRLSLLEGCRLLESLGRGYAANTLKVLSADDLFQTNIIPVRHKRYVHVMSKFSGLTQIYVNYGSINAGILDSFAENLSNTLQKLTLSIEKNVSNFIIPSEVWKNFSKHCRHAVVTLYIYVTGRLYDPTQPLVKGVPVAEVNAVSWASIAQHDHMQGQIPLLIRHVGRTYSDTLEHLTLQLDQNPPIDEDLLYLLNTCRKLRHLQLCCCLAVTTVDKIRLLLVQNVIHLQSLTLNIHGLNEREWHQLRTIQQSLIDAINGRS</sequence>
<organism evidence="2 3">
    <name type="scientific">Mizuhopecten yessoensis</name>
    <name type="common">Japanese scallop</name>
    <name type="synonym">Patinopecten yessoensis</name>
    <dbReference type="NCBI Taxonomy" id="6573"/>
    <lineage>
        <taxon>Eukaryota</taxon>
        <taxon>Metazoa</taxon>
        <taxon>Spiralia</taxon>
        <taxon>Lophotrochozoa</taxon>
        <taxon>Mollusca</taxon>
        <taxon>Bivalvia</taxon>
        <taxon>Autobranchia</taxon>
        <taxon>Pteriomorphia</taxon>
        <taxon>Pectinida</taxon>
        <taxon>Pectinoidea</taxon>
        <taxon>Pectinidae</taxon>
        <taxon>Mizuhopecten</taxon>
    </lineage>
</organism>
<dbReference type="EMBL" id="NEDP02000758">
    <property type="protein sequence ID" value="OWF55121.1"/>
    <property type="molecule type" value="Genomic_DNA"/>
</dbReference>
<gene>
    <name evidence="2" type="ORF">KP79_PYT15736</name>
</gene>
<evidence type="ECO:0000313" key="2">
    <source>
        <dbReference type="EMBL" id="OWF55121.1"/>
    </source>
</evidence>
<dbReference type="GO" id="GO:0031398">
    <property type="term" value="P:positive regulation of protein ubiquitination"/>
    <property type="evidence" value="ECO:0007669"/>
    <property type="project" value="TreeGrafter"/>
</dbReference>
<dbReference type="PANTHER" id="PTHR20933">
    <property type="entry name" value="F-BOX ONLY PROTEIN 33"/>
    <property type="match status" value="1"/>
</dbReference>
<name>A0A210R2I8_MIZYE</name>
<dbReference type="InterPro" id="IPR001810">
    <property type="entry name" value="F-box_dom"/>
</dbReference>
<dbReference type="STRING" id="6573.A0A210R2I8"/>
<dbReference type="InterPro" id="IPR036047">
    <property type="entry name" value="F-box-like_dom_sf"/>
</dbReference>